<dbReference type="Proteomes" id="UP000199071">
    <property type="component" value="Unassembled WGS sequence"/>
</dbReference>
<sequence length="284" mass="31529">MTGATTAFDTAAGRWPWSRLARQRFVLLAGSAPDVVALRDRDLGGLTAVAVNNAWRIRDDFDYVVFPRNFPDENRPPEGYRGALVREINYLKHVASAGGLLFCGSTMAFNAGYWAVRYLKPALIGFSACDMIYDDDDETHFYGKGEADPLRDNLTLRSLEAKSARLFAYALAAGSLAVNFSTRPRSRLVFPRLPLEATRNRSAMRRVAVEARRSAEGRAILDAAQRTARMEAAPPFDVDPNNYWALVGDAAATEFLDKVDRQWLELVPHIETLSGAIDRRVSAL</sequence>
<name>A0A1G6ECE8_9HYPH</name>
<organism evidence="1 2">
    <name type="scientific">Bauldia litoralis</name>
    <dbReference type="NCBI Taxonomy" id="665467"/>
    <lineage>
        <taxon>Bacteria</taxon>
        <taxon>Pseudomonadati</taxon>
        <taxon>Pseudomonadota</taxon>
        <taxon>Alphaproteobacteria</taxon>
        <taxon>Hyphomicrobiales</taxon>
        <taxon>Kaistiaceae</taxon>
        <taxon>Bauldia</taxon>
    </lineage>
</organism>
<dbReference type="RefSeq" id="WP_139167923.1">
    <property type="nucleotide sequence ID" value="NZ_FMXQ01000011.1"/>
</dbReference>
<evidence type="ECO:0000313" key="2">
    <source>
        <dbReference type="Proteomes" id="UP000199071"/>
    </source>
</evidence>
<proteinExistence type="predicted"/>
<accession>A0A1G6ECE8</accession>
<evidence type="ECO:0000313" key="1">
    <source>
        <dbReference type="EMBL" id="SDB55052.1"/>
    </source>
</evidence>
<keyword evidence="2" id="KW-1185">Reference proteome</keyword>
<reference evidence="1 2" key="1">
    <citation type="submission" date="2016-10" db="EMBL/GenBank/DDBJ databases">
        <authorList>
            <person name="de Groot N.N."/>
        </authorList>
    </citation>
    <scope>NUCLEOTIDE SEQUENCE [LARGE SCALE GENOMIC DNA]</scope>
    <source>
        <strain evidence="1 2">ATCC 35022</strain>
    </source>
</reference>
<dbReference type="EMBL" id="FMXQ01000011">
    <property type="protein sequence ID" value="SDB55052.1"/>
    <property type="molecule type" value="Genomic_DNA"/>
</dbReference>
<gene>
    <name evidence="1" type="ORF">SAMN02982931_04366</name>
</gene>
<dbReference type="AlphaFoldDB" id="A0A1G6ECE8"/>
<dbReference type="OrthoDB" id="6638257at2"/>
<dbReference type="STRING" id="665467.SAMN02982931_04366"/>
<protein>
    <submittedName>
        <fullName evidence="1">Uncharacterized protein</fullName>
    </submittedName>
</protein>